<feature type="transmembrane region" description="Helical" evidence="6">
    <location>
        <begin position="34"/>
        <end position="59"/>
    </location>
</feature>
<name>A0A1F7Y210_9BACT</name>
<feature type="transmembrane region" description="Helical" evidence="6">
    <location>
        <begin position="107"/>
        <end position="132"/>
    </location>
</feature>
<evidence type="ECO:0000313" key="7">
    <source>
        <dbReference type="EMBL" id="OGM21357.1"/>
    </source>
</evidence>
<keyword evidence="3 6" id="KW-0812">Transmembrane</keyword>
<dbReference type="Pfam" id="PF01943">
    <property type="entry name" value="Polysacc_synt"/>
    <property type="match status" value="1"/>
</dbReference>
<feature type="transmembrane region" description="Helical" evidence="6">
    <location>
        <begin position="144"/>
        <end position="163"/>
    </location>
</feature>
<dbReference type="EMBL" id="MGGE01000019">
    <property type="protein sequence ID" value="OGM21357.1"/>
    <property type="molecule type" value="Genomic_DNA"/>
</dbReference>
<feature type="transmembrane region" description="Helical" evidence="6">
    <location>
        <begin position="237"/>
        <end position="256"/>
    </location>
</feature>
<comment type="caution">
    <text evidence="7">The sequence shown here is derived from an EMBL/GenBank/DDBJ whole genome shotgun (WGS) entry which is preliminary data.</text>
</comment>
<dbReference type="InterPro" id="IPR002797">
    <property type="entry name" value="Polysacc_synth"/>
</dbReference>
<accession>A0A1F7Y210</accession>
<proteinExistence type="predicted"/>
<evidence type="ECO:0000256" key="4">
    <source>
        <dbReference type="ARBA" id="ARBA00022989"/>
    </source>
</evidence>
<feature type="transmembrane region" description="Helical" evidence="6">
    <location>
        <begin position="71"/>
        <end position="95"/>
    </location>
</feature>
<dbReference type="InterPro" id="IPR050833">
    <property type="entry name" value="Poly_Biosynth_Transport"/>
</dbReference>
<feature type="transmembrane region" description="Helical" evidence="6">
    <location>
        <begin position="408"/>
        <end position="429"/>
    </location>
</feature>
<dbReference type="PANTHER" id="PTHR30250:SF28">
    <property type="entry name" value="POLYSACCHARIDE BIOSYNTHESIS PROTEIN"/>
    <property type="match status" value="1"/>
</dbReference>
<evidence type="ECO:0008006" key="9">
    <source>
        <dbReference type="Google" id="ProtNLM"/>
    </source>
</evidence>
<dbReference type="GO" id="GO:0005886">
    <property type="term" value="C:plasma membrane"/>
    <property type="evidence" value="ECO:0007669"/>
    <property type="project" value="UniProtKB-SubCell"/>
</dbReference>
<reference evidence="7 8" key="1">
    <citation type="journal article" date="2016" name="Nat. Commun.">
        <title>Thousands of microbial genomes shed light on interconnected biogeochemical processes in an aquifer system.</title>
        <authorList>
            <person name="Anantharaman K."/>
            <person name="Brown C.T."/>
            <person name="Hug L.A."/>
            <person name="Sharon I."/>
            <person name="Castelle C.J."/>
            <person name="Probst A.J."/>
            <person name="Thomas B.C."/>
            <person name="Singh A."/>
            <person name="Wilkins M.J."/>
            <person name="Karaoz U."/>
            <person name="Brodie E.L."/>
            <person name="Williams K.H."/>
            <person name="Hubbard S.S."/>
            <person name="Banfield J.F."/>
        </authorList>
    </citation>
    <scope>NUCLEOTIDE SEQUENCE [LARGE SCALE GENOMIC DNA]</scope>
</reference>
<evidence type="ECO:0000256" key="6">
    <source>
        <dbReference type="SAM" id="Phobius"/>
    </source>
</evidence>
<evidence type="ECO:0000256" key="1">
    <source>
        <dbReference type="ARBA" id="ARBA00004651"/>
    </source>
</evidence>
<evidence type="ECO:0000256" key="3">
    <source>
        <dbReference type="ARBA" id="ARBA00022692"/>
    </source>
</evidence>
<evidence type="ECO:0000313" key="8">
    <source>
        <dbReference type="Proteomes" id="UP000178419"/>
    </source>
</evidence>
<evidence type="ECO:0000256" key="2">
    <source>
        <dbReference type="ARBA" id="ARBA00022475"/>
    </source>
</evidence>
<feature type="transmembrane region" description="Helical" evidence="6">
    <location>
        <begin position="276"/>
        <end position="301"/>
    </location>
</feature>
<dbReference type="Proteomes" id="UP000178419">
    <property type="component" value="Unassembled WGS sequence"/>
</dbReference>
<feature type="transmembrane region" description="Helical" evidence="6">
    <location>
        <begin position="183"/>
        <end position="216"/>
    </location>
</feature>
<feature type="transmembrane region" description="Helical" evidence="6">
    <location>
        <begin position="313"/>
        <end position="335"/>
    </location>
</feature>
<sequence length="436" mass="48415">MINKFLNLSAKFADKQFSIFNNKFSVNYFLTHPLFSGSAVMIMGSNFANFIAYMYHLIVGRLLGPASYGELAAVISVLGLIFTSLNFIGLVVVKFASSANERELKGIYSWFSSIALKAGIGLSIAVLILTPFFSNFLHINKEMFFLLVPILSFSVLTFVYRSFLQGLMRFKEVVISSNADFVARLILGVIFIYAGLSAFGAMLGILLSSVIAFLILRHYLRDYRILKISKKFSNSKQVFSYAIPIFFATVATNSMFSTDVVLVKHFFNSHDAGIYASISTLGKIIFFGAGPVGAVMFPMISKRHAKGQNYSKIFILSLMLTLAIGLGVLFIYLIFPRLSISLLFGEKFIEGAPLLIWMGIFMVLFTLGSLILSYFLSIEKTKVTLAIVVAALMQGIGIWLFHDTLLTVINVSIASSSFFLVSVLIYFGYATKKKRN</sequence>
<comment type="subcellular location">
    <subcellularLocation>
        <location evidence="1">Cell membrane</location>
        <topology evidence="1">Multi-pass membrane protein</topology>
    </subcellularLocation>
</comment>
<feature type="transmembrane region" description="Helical" evidence="6">
    <location>
        <begin position="355"/>
        <end position="376"/>
    </location>
</feature>
<keyword evidence="2" id="KW-1003">Cell membrane</keyword>
<protein>
    <recommendedName>
        <fullName evidence="9">Polysaccharide biosynthesis protein C-terminal domain-containing protein</fullName>
    </recommendedName>
</protein>
<dbReference type="PANTHER" id="PTHR30250">
    <property type="entry name" value="PST FAMILY PREDICTED COLANIC ACID TRANSPORTER"/>
    <property type="match status" value="1"/>
</dbReference>
<organism evidence="7 8">
    <name type="scientific">Candidatus Woesebacteria bacterium RIFCSPHIGHO2_01_FULL_38_9</name>
    <dbReference type="NCBI Taxonomy" id="1802492"/>
    <lineage>
        <taxon>Bacteria</taxon>
        <taxon>Candidatus Woeseibacteriota</taxon>
    </lineage>
</organism>
<gene>
    <name evidence="7" type="ORF">A2714_02575</name>
</gene>
<evidence type="ECO:0000256" key="5">
    <source>
        <dbReference type="ARBA" id="ARBA00023136"/>
    </source>
</evidence>
<dbReference type="AlphaFoldDB" id="A0A1F7Y210"/>
<feature type="transmembrane region" description="Helical" evidence="6">
    <location>
        <begin position="383"/>
        <end position="402"/>
    </location>
</feature>
<keyword evidence="4 6" id="KW-1133">Transmembrane helix</keyword>
<keyword evidence="5 6" id="KW-0472">Membrane</keyword>